<name>A0A0P0RRI3_9BURK</name>
<geneLocation type="plasmid" evidence="2"/>
<protein>
    <submittedName>
        <fullName evidence="1">Uncharacterized protein</fullName>
    </submittedName>
</protein>
<dbReference type="AlphaFoldDB" id="A0A0P0RRI3"/>
<evidence type="ECO:0000313" key="2">
    <source>
        <dbReference type="Proteomes" id="UP000019146"/>
    </source>
</evidence>
<evidence type="ECO:0000313" key="1">
    <source>
        <dbReference type="EMBL" id="ALL71662.1"/>
    </source>
</evidence>
<organism evidence="1 2">
    <name type="scientific">Paraburkholderia caribensis MBA4</name>
    <dbReference type="NCBI Taxonomy" id="1323664"/>
    <lineage>
        <taxon>Bacteria</taxon>
        <taxon>Pseudomonadati</taxon>
        <taxon>Pseudomonadota</taxon>
        <taxon>Betaproteobacteria</taxon>
        <taxon>Burkholderiales</taxon>
        <taxon>Burkholderiaceae</taxon>
        <taxon>Paraburkholderia</taxon>
    </lineage>
</organism>
<reference evidence="1 2" key="1">
    <citation type="journal article" date="2014" name="Genome Announc.">
        <title>Draft Genome Sequence of the Haloacid-Degrading Burkholderia caribensis Strain MBA4.</title>
        <authorList>
            <person name="Pan Y."/>
            <person name="Kong K.F."/>
            <person name="Tsang J.S."/>
        </authorList>
    </citation>
    <scope>NUCLEOTIDE SEQUENCE [LARGE SCALE GENOMIC DNA]</scope>
    <source>
        <strain evidence="1 2">MBA4</strain>
        <plasmid evidence="2">Plasmid</plasmid>
    </source>
</reference>
<keyword evidence="1" id="KW-0614">Plasmid</keyword>
<accession>A0A0P0RRI3</accession>
<gene>
    <name evidence="1" type="ORF">K788_00036920</name>
</gene>
<dbReference type="Proteomes" id="UP000019146">
    <property type="component" value="Plasmid unnamed"/>
</dbReference>
<dbReference type="KEGG" id="bcai:K788_00036920"/>
<dbReference type="EMBL" id="CP012748">
    <property type="protein sequence ID" value="ALL71662.1"/>
    <property type="molecule type" value="Genomic_DNA"/>
</dbReference>
<proteinExistence type="predicted"/>
<sequence>MDLDEPIDWRRDEDNLPAAYLLVRAPIHADATDVATQGPMCRYQQLSAIVLDARQKVQS</sequence>